<keyword evidence="3" id="KW-0378">Hydrolase</keyword>
<evidence type="ECO:0000313" key="7">
    <source>
        <dbReference type="Proteomes" id="UP000019484"/>
    </source>
</evidence>
<accession>W9YP99</accession>
<dbReference type="GO" id="GO:0004045">
    <property type="term" value="F:peptidyl-tRNA hydrolase activity"/>
    <property type="evidence" value="ECO:0007669"/>
    <property type="project" value="UniProtKB-EC"/>
</dbReference>
<dbReference type="GO" id="GO:0000049">
    <property type="term" value="F:tRNA binding"/>
    <property type="evidence" value="ECO:0007669"/>
    <property type="project" value="UniProtKB-KW"/>
</dbReference>
<evidence type="ECO:0000256" key="4">
    <source>
        <dbReference type="ARBA" id="ARBA00022884"/>
    </source>
</evidence>
<comment type="caution">
    <text evidence="6">The sequence shown here is derived from an EMBL/GenBank/DDBJ whole genome shotgun (WGS) entry which is preliminary data.</text>
</comment>
<dbReference type="PANTHER" id="PTHR17224">
    <property type="entry name" value="PEPTIDYL-TRNA HYDROLASE"/>
    <property type="match status" value="1"/>
</dbReference>
<gene>
    <name evidence="6" type="ORF">A1O1_04173</name>
</gene>
<dbReference type="GeneID" id="19159059"/>
<keyword evidence="2" id="KW-0820">tRNA-binding</keyword>
<name>W9YP99_9EURO</name>
<evidence type="ECO:0000313" key="6">
    <source>
        <dbReference type="EMBL" id="EXJ91066.1"/>
    </source>
</evidence>
<dbReference type="HOGENOM" id="CLU_062456_2_0_1"/>
<protein>
    <recommendedName>
        <fullName evidence="1">peptidyl-tRNA hydrolase</fullName>
        <ecNumber evidence="1">3.1.1.29</ecNumber>
    </recommendedName>
</protein>
<dbReference type="Gene3D" id="3.40.50.1470">
    <property type="entry name" value="Peptidyl-tRNA hydrolase"/>
    <property type="match status" value="1"/>
</dbReference>
<dbReference type="PROSITE" id="PS01196">
    <property type="entry name" value="PEPT_TRNA_HYDROL_2"/>
    <property type="match status" value="1"/>
</dbReference>
<dbReference type="eggNOG" id="KOG2255">
    <property type="taxonomic scope" value="Eukaryota"/>
</dbReference>
<evidence type="ECO:0000256" key="1">
    <source>
        <dbReference type="ARBA" id="ARBA00013260"/>
    </source>
</evidence>
<dbReference type="OrthoDB" id="1711136at2759"/>
<organism evidence="6 7">
    <name type="scientific">Capronia coronata CBS 617.96</name>
    <dbReference type="NCBI Taxonomy" id="1182541"/>
    <lineage>
        <taxon>Eukaryota</taxon>
        <taxon>Fungi</taxon>
        <taxon>Dikarya</taxon>
        <taxon>Ascomycota</taxon>
        <taxon>Pezizomycotina</taxon>
        <taxon>Eurotiomycetes</taxon>
        <taxon>Chaetothyriomycetidae</taxon>
        <taxon>Chaetothyriales</taxon>
        <taxon>Herpotrichiellaceae</taxon>
        <taxon>Capronia</taxon>
    </lineage>
</organism>
<evidence type="ECO:0000256" key="3">
    <source>
        <dbReference type="ARBA" id="ARBA00022801"/>
    </source>
</evidence>
<dbReference type="SUPFAM" id="SSF53178">
    <property type="entry name" value="Peptidyl-tRNA hydrolase-like"/>
    <property type="match status" value="1"/>
</dbReference>
<dbReference type="InterPro" id="IPR001328">
    <property type="entry name" value="Pept_tRNA_hydro"/>
</dbReference>
<dbReference type="EMBL" id="AMWN01000003">
    <property type="protein sequence ID" value="EXJ91066.1"/>
    <property type="molecule type" value="Genomic_DNA"/>
</dbReference>
<dbReference type="STRING" id="1182541.W9YP99"/>
<dbReference type="InterPro" id="IPR036416">
    <property type="entry name" value="Pept_tRNA_hydro_sf"/>
</dbReference>
<dbReference type="Pfam" id="PF01195">
    <property type="entry name" value="Pept_tRNA_hydro"/>
    <property type="match status" value="1"/>
</dbReference>
<dbReference type="PANTHER" id="PTHR17224:SF1">
    <property type="entry name" value="PEPTIDYL-TRNA HYDROLASE"/>
    <property type="match status" value="1"/>
</dbReference>
<dbReference type="Proteomes" id="UP000019484">
    <property type="component" value="Unassembled WGS sequence"/>
</dbReference>
<dbReference type="AlphaFoldDB" id="W9YP99"/>
<reference evidence="6 7" key="1">
    <citation type="submission" date="2013-03" db="EMBL/GenBank/DDBJ databases">
        <title>The Genome Sequence of Capronia coronata CBS 617.96.</title>
        <authorList>
            <consortium name="The Broad Institute Genomics Platform"/>
            <person name="Cuomo C."/>
            <person name="de Hoog S."/>
            <person name="Gorbushina A."/>
            <person name="Walker B."/>
            <person name="Young S.K."/>
            <person name="Zeng Q."/>
            <person name="Gargeya S."/>
            <person name="Fitzgerald M."/>
            <person name="Haas B."/>
            <person name="Abouelleil A."/>
            <person name="Allen A.W."/>
            <person name="Alvarado L."/>
            <person name="Arachchi H.M."/>
            <person name="Berlin A.M."/>
            <person name="Chapman S.B."/>
            <person name="Gainer-Dewar J."/>
            <person name="Goldberg J."/>
            <person name="Griggs A."/>
            <person name="Gujja S."/>
            <person name="Hansen M."/>
            <person name="Howarth C."/>
            <person name="Imamovic A."/>
            <person name="Ireland A."/>
            <person name="Larimer J."/>
            <person name="McCowan C."/>
            <person name="Murphy C."/>
            <person name="Pearson M."/>
            <person name="Poon T.W."/>
            <person name="Priest M."/>
            <person name="Roberts A."/>
            <person name="Saif S."/>
            <person name="Shea T."/>
            <person name="Sisk P."/>
            <person name="Sykes S."/>
            <person name="Wortman J."/>
            <person name="Nusbaum C."/>
            <person name="Birren B."/>
        </authorList>
    </citation>
    <scope>NUCLEOTIDE SEQUENCE [LARGE SCALE GENOMIC DNA]</scope>
    <source>
        <strain evidence="6 7">CBS 617.96</strain>
    </source>
</reference>
<sequence>MAPAPSAARSVRLLVASIGNPPPYHTTRHSAGHILLKSLAQRLHLPPLSKTKTLGSGSVSRGSDVGRPEYTLWQSASLMNVSGTGTMKAWKLFNDDLPKTQSALDVVTALVVLHDELESPTATIKLRRGESSPRGHNGIKSIQQSLKSAGQLVALGDRFVKIGIGISRPASRDSHDVSAWVLGQLTHVERAKIEAATDSLIAVLESEIARLERS</sequence>
<keyword evidence="4" id="KW-0694">RNA-binding</keyword>
<proteinExistence type="inferred from homology"/>
<dbReference type="InterPro" id="IPR018171">
    <property type="entry name" value="Pept_tRNA_hydro_CS"/>
</dbReference>
<dbReference type="RefSeq" id="XP_007723260.1">
    <property type="nucleotide sequence ID" value="XM_007725070.1"/>
</dbReference>
<dbReference type="EC" id="3.1.1.29" evidence="1"/>
<evidence type="ECO:0000256" key="2">
    <source>
        <dbReference type="ARBA" id="ARBA00022555"/>
    </source>
</evidence>
<comment type="similarity">
    <text evidence="5">Belongs to the PTH family.</text>
</comment>
<evidence type="ECO:0000256" key="5">
    <source>
        <dbReference type="ARBA" id="ARBA00038063"/>
    </source>
</evidence>
<keyword evidence="7" id="KW-1185">Reference proteome</keyword>